<evidence type="ECO:0000313" key="2">
    <source>
        <dbReference type="Proteomes" id="UP000299102"/>
    </source>
</evidence>
<name>A0A4C1VLA7_EUMVA</name>
<evidence type="ECO:0000313" key="1">
    <source>
        <dbReference type="EMBL" id="GBP38535.1"/>
    </source>
</evidence>
<sequence>MKAARGFTFKKVSTLDLPISPGRTVVFTKFNFSHVCIHPNIKSLAPCLAAHFKPPAENVAISSVTAGVSDASAAPSYKHFYLNTRIDYGAMRSYAAQVGGAGARRADPTAATRSLSRRRATLYFRLARVLRSVCRFN</sequence>
<dbReference type="EMBL" id="BGZK01000350">
    <property type="protein sequence ID" value="GBP38535.1"/>
    <property type="molecule type" value="Genomic_DNA"/>
</dbReference>
<keyword evidence="2" id="KW-1185">Reference proteome</keyword>
<reference evidence="1 2" key="1">
    <citation type="journal article" date="2019" name="Commun. Biol.">
        <title>The bagworm genome reveals a unique fibroin gene that provides high tensile strength.</title>
        <authorList>
            <person name="Kono N."/>
            <person name="Nakamura H."/>
            <person name="Ohtoshi R."/>
            <person name="Tomita M."/>
            <person name="Numata K."/>
            <person name="Arakawa K."/>
        </authorList>
    </citation>
    <scope>NUCLEOTIDE SEQUENCE [LARGE SCALE GENOMIC DNA]</scope>
</reference>
<comment type="caution">
    <text evidence="1">The sequence shown here is derived from an EMBL/GenBank/DDBJ whole genome shotgun (WGS) entry which is preliminary data.</text>
</comment>
<organism evidence="1 2">
    <name type="scientific">Eumeta variegata</name>
    <name type="common">Bagworm moth</name>
    <name type="synonym">Eumeta japonica</name>
    <dbReference type="NCBI Taxonomy" id="151549"/>
    <lineage>
        <taxon>Eukaryota</taxon>
        <taxon>Metazoa</taxon>
        <taxon>Ecdysozoa</taxon>
        <taxon>Arthropoda</taxon>
        <taxon>Hexapoda</taxon>
        <taxon>Insecta</taxon>
        <taxon>Pterygota</taxon>
        <taxon>Neoptera</taxon>
        <taxon>Endopterygota</taxon>
        <taxon>Lepidoptera</taxon>
        <taxon>Glossata</taxon>
        <taxon>Ditrysia</taxon>
        <taxon>Tineoidea</taxon>
        <taxon>Psychidae</taxon>
        <taxon>Oiketicinae</taxon>
        <taxon>Eumeta</taxon>
    </lineage>
</organism>
<gene>
    <name evidence="1" type="ORF">EVAR_95437_1</name>
</gene>
<accession>A0A4C1VLA7</accession>
<protein>
    <submittedName>
        <fullName evidence="1">Uncharacterized protein</fullName>
    </submittedName>
</protein>
<proteinExistence type="predicted"/>
<dbReference type="Proteomes" id="UP000299102">
    <property type="component" value="Unassembled WGS sequence"/>
</dbReference>
<dbReference type="AlphaFoldDB" id="A0A4C1VLA7"/>